<dbReference type="RefSeq" id="WP_306825005.1">
    <property type="nucleotide sequence ID" value="NZ_JAUSQM010000001.1"/>
</dbReference>
<gene>
    <name evidence="2" type="ORF">J2S59_001689</name>
</gene>
<protein>
    <submittedName>
        <fullName evidence="2">GMP synthase-like glutamine amidotransferase</fullName>
    </submittedName>
</protein>
<evidence type="ECO:0000313" key="2">
    <source>
        <dbReference type="EMBL" id="MDP9821880.1"/>
    </source>
</evidence>
<reference evidence="2 3" key="1">
    <citation type="submission" date="2023-07" db="EMBL/GenBank/DDBJ databases">
        <title>Sequencing the genomes of 1000 actinobacteria strains.</title>
        <authorList>
            <person name="Klenk H.-P."/>
        </authorList>
    </citation>
    <scope>NUCLEOTIDE SEQUENCE [LARGE SCALE GENOMIC DNA]</scope>
    <source>
        <strain evidence="2 3">GD13</strain>
    </source>
</reference>
<evidence type="ECO:0000259" key="1">
    <source>
        <dbReference type="Pfam" id="PF00117"/>
    </source>
</evidence>
<feature type="domain" description="Glutamine amidotransferase" evidence="1">
    <location>
        <begin position="19"/>
        <end position="178"/>
    </location>
</feature>
<dbReference type="Pfam" id="PF00117">
    <property type="entry name" value="GATase"/>
    <property type="match status" value="1"/>
</dbReference>
<dbReference type="InterPro" id="IPR029062">
    <property type="entry name" value="Class_I_gatase-like"/>
</dbReference>
<dbReference type="InterPro" id="IPR044992">
    <property type="entry name" value="ChyE-like"/>
</dbReference>
<organism evidence="2 3">
    <name type="scientific">Nocardioides massiliensis</name>
    <dbReference type="NCBI Taxonomy" id="1325935"/>
    <lineage>
        <taxon>Bacteria</taxon>
        <taxon>Bacillati</taxon>
        <taxon>Actinomycetota</taxon>
        <taxon>Actinomycetes</taxon>
        <taxon>Propionibacteriales</taxon>
        <taxon>Nocardioidaceae</taxon>
        <taxon>Nocardioides</taxon>
    </lineage>
</organism>
<comment type="caution">
    <text evidence="2">The sequence shown here is derived from an EMBL/GenBank/DDBJ whole genome shotgun (WGS) entry which is preliminary data.</text>
</comment>
<proteinExistence type="predicted"/>
<sequence length="229" mass="24033">MQNVWVVADDTDREGGYVVERLREVAQRVSYVDRDELTGEALGAADDLVLLLGSVRSAHDPAQAAVVEAEAATIGASLDAGVPVLGICYGAQLLARALGGTSYRGPRLEIGLIEVETDDPTLCPPGPWAQSHSDVFVAPPTSRVLGRTDVGPQAIADTSRAARALAWQFHPEVVPTTFARWARGDAEAARAIGVDAEAVIAEVAAAASASRERARLLTDAAVSWLTARA</sequence>
<dbReference type="Proteomes" id="UP001240447">
    <property type="component" value="Unassembled WGS sequence"/>
</dbReference>
<dbReference type="PANTHER" id="PTHR42695:SF5">
    <property type="entry name" value="GLUTAMINE AMIDOTRANSFERASE YLR126C-RELATED"/>
    <property type="match status" value="1"/>
</dbReference>
<dbReference type="PANTHER" id="PTHR42695">
    <property type="entry name" value="GLUTAMINE AMIDOTRANSFERASE YLR126C-RELATED"/>
    <property type="match status" value="1"/>
</dbReference>
<dbReference type="PROSITE" id="PS51273">
    <property type="entry name" value="GATASE_TYPE_1"/>
    <property type="match status" value="1"/>
</dbReference>
<dbReference type="SUPFAM" id="SSF52317">
    <property type="entry name" value="Class I glutamine amidotransferase-like"/>
    <property type="match status" value="1"/>
</dbReference>
<keyword evidence="3" id="KW-1185">Reference proteome</keyword>
<name>A0ABT9NP75_9ACTN</name>
<dbReference type="EMBL" id="JAUSQM010000001">
    <property type="protein sequence ID" value="MDP9821880.1"/>
    <property type="molecule type" value="Genomic_DNA"/>
</dbReference>
<evidence type="ECO:0000313" key="3">
    <source>
        <dbReference type="Proteomes" id="UP001240447"/>
    </source>
</evidence>
<accession>A0ABT9NP75</accession>
<dbReference type="Gene3D" id="3.40.50.880">
    <property type="match status" value="1"/>
</dbReference>
<dbReference type="InterPro" id="IPR017926">
    <property type="entry name" value="GATASE"/>
</dbReference>